<evidence type="ECO:0000313" key="2">
    <source>
        <dbReference type="Proteomes" id="UP000027195"/>
    </source>
</evidence>
<accession>A0A067MDR8</accession>
<dbReference type="HOGENOM" id="CLU_1532297_0_0_1"/>
<dbReference type="EMBL" id="KL198072">
    <property type="protein sequence ID" value="KDQ10037.1"/>
    <property type="molecule type" value="Genomic_DNA"/>
</dbReference>
<dbReference type="AlphaFoldDB" id="A0A067MDR8"/>
<evidence type="ECO:0008006" key="3">
    <source>
        <dbReference type="Google" id="ProtNLM"/>
    </source>
</evidence>
<name>A0A067MDR8_BOTB1</name>
<sequence>MVRHIASVIAAPNVDTVTLTEMGPLTRAAEFEVDAYNAFDALQAILLSFKTSLLSLSLRAINIPHFGRQDDILEPLPRLENLTVSLVERGWDDGDRLYEFLSDEFCPNLRCLTIMDCPCLSYDNSGHVDMFIEERFNMGNPIQRLAIRYCGDLGSGQAGLLERLRQRVTEFEYVA</sequence>
<proteinExistence type="predicted"/>
<dbReference type="InParanoid" id="A0A067MDR8"/>
<protein>
    <recommendedName>
        <fullName evidence="3">F-box domain-containing protein</fullName>
    </recommendedName>
</protein>
<gene>
    <name evidence="1" type="ORF">BOTBODRAFT_178584</name>
</gene>
<keyword evidence="2" id="KW-1185">Reference proteome</keyword>
<dbReference type="Proteomes" id="UP000027195">
    <property type="component" value="Unassembled WGS sequence"/>
</dbReference>
<reference evidence="2" key="1">
    <citation type="journal article" date="2014" name="Proc. Natl. Acad. Sci. U.S.A.">
        <title>Extensive sampling of basidiomycete genomes demonstrates inadequacy of the white-rot/brown-rot paradigm for wood decay fungi.</title>
        <authorList>
            <person name="Riley R."/>
            <person name="Salamov A.A."/>
            <person name="Brown D.W."/>
            <person name="Nagy L.G."/>
            <person name="Floudas D."/>
            <person name="Held B.W."/>
            <person name="Levasseur A."/>
            <person name="Lombard V."/>
            <person name="Morin E."/>
            <person name="Otillar R."/>
            <person name="Lindquist E.A."/>
            <person name="Sun H."/>
            <person name="LaButti K.M."/>
            <person name="Schmutz J."/>
            <person name="Jabbour D."/>
            <person name="Luo H."/>
            <person name="Baker S.E."/>
            <person name="Pisabarro A.G."/>
            <person name="Walton J.D."/>
            <person name="Blanchette R.A."/>
            <person name="Henrissat B."/>
            <person name="Martin F."/>
            <person name="Cullen D."/>
            <person name="Hibbett D.S."/>
            <person name="Grigoriev I.V."/>
        </authorList>
    </citation>
    <scope>NUCLEOTIDE SEQUENCE [LARGE SCALE GENOMIC DNA]</scope>
    <source>
        <strain evidence="2">FD-172 SS1</strain>
    </source>
</reference>
<dbReference type="STRING" id="930990.A0A067MDR8"/>
<organism evidence="1 2">
    <name type="scientific">Botryobasidium botryosum (strain FD-172 SS1)</name>
    <dbReference type="NCBI Taxonomy" id="930990"/>
    <lineage>
        <taxon>Eukaryota</taxon>
        <taxon>Fungi</taxon>
        <taxon>Dikarya</taxon>
        <taxon>Basidiomycota</taxon>
        <taxon>Agaricomycotina</taxon>
        <taxon>Agaricomycetes</taxon>
        <taxon>Cantharellales</taxon>
        <taxon>Botryobasidiaceae</taxon>
        <taxon>Botryobasidium</taxon>
    </lineage>
</organism>
<evidence type="ECO:0000313" key="1">
    <source>
        <dbReference type="EMBL" id="KDQ10037.1"/>
    </source>
</evidence>